<dbReference type="SMART" id="SM00072">
    <property type="entry name" value="GuKc"/>
    <property type="match status" value="1"/>
</dbReference>
<feature type="region of interest" description="Disordered" evidence="2">
    <location>
        <begin position="693"/>
        <end position="967"/>
    </location>
</feature>
<feature type="compositionally biased region" description="Basic and acidic residues" evidence="2">
    <location>
        <begin position="923"/>
        <end position="939"/>
    </location>
</feature>
<dbReference type="PROSITE" id="PS50052">
    <property type="entry name" value="GUANYLATE_KINASE_2"/>
    <property type="match status" value="1"/>
</dbReference>
<dbReference type="CDD" id="cd06727">
    <property type="entry name" value="PDZ1_ZO1-like"/>
    <property type="match status" value="1"/>
</dbReference>
<feature type="compositionally biased region" description="Pro residues" evidence="2">
    <location>
        <begin position="264"/>
        <end position="275"/>
    </location>
</feature>
<feature type="region of interest" description="Disordered" evidence="2">
    <location>
        <begin position="189"/>
        <end position="211"/>
    </location>
</feature>
<dbReference type="SUPFAM" id="SSF50044">
    <property type="entry name" value="SH3-domain"/>
    <property type="match status" value="1"/>
</dbReference>
<feature type="domain" description="Guanylate kinase-like" evidence="3">
    <location>
        <begin position="555"/>
        <end position="658"/>
    </location>
</feature>
<organism evidence="5">
    <name type="scientific">Darwinula stevensoni</name>
    <dbReference type="NCBI Taxonomy" id="69355"/>
    <lineage>
        <taxon>Eukaryota</taxon>
        <taxon>Metazoa</taxon>
        <taxon>Ecdysozoa</taxon>
        <taxon>Arthropoda</taxon>
        <taxon>Crustacea</taxon>
        <taxon>Oligostraca</taxon>
        <taxon>Ostracoda</taxon>
        <taxon>Podocopa</taxon>
        <taxon>Podocopida</taxon>
        <taxon>Darwinulocopina</taxon>
        <taxon>Darwinuloidea</taxon>
        <taxon>Darwinulidae</taxon>
        <taxon>Darwinula</taxon>
    </lineage>
</organism>
<dbReference type="InterPro" id="IPR008145">
    <property type="entry name" value="GK/Ca_channel_bsu"/>
</dbReference>
<dbReference type="Gene3D" id="2.30.42.10">
    <property type="match status" value="3"/>
</dbReference>
<dbReference type="PANTHER" id="PTHR13865">
    <property type="entry name" value="TIGHT JUNCTION PROTEIN"/>
    <property type="match status" value="1"/>
</dbReference>
<dbReference type="PANTHER" id="PTHR13865:SF28">
    <property type="entry name" value="POLYCHAETOID, ISOFORM O"/>
    <property type="match status" value="1"/>
</dbReference>
<gene>
    <name evidence="5" type="ORF">DSTB1V02_LOCUS1105</name>
</gene>
<dbReference type="Proteomes" id="UP000677054">
    <property type="component" value="Unassembled WGS sequence"/>
</dbReference>
<dbReference type="GO" id="GO:0045216">
    <property type="term" value="P:cell-cell junction organization"/>
    <property type="evidence" value="ECO:0007669"/>
    <property type="project" value="TreeGrafter"/>
</dbReference>
<dbReference type="Gene3D" id="2.30.30.40">
    <property type="entry name" value="SH3 Domains"/>
    <property type="match status" value="1"/>
</dbReference>
<dbReference type="InterPro" id="IPR001452">
    <property type="entry name" value="SH3_domain"/>
</dbReference>
<evidence type="ECO:0000313" key="6">
    <source>
        <dbReference type="Proteomes" id="UP000677054"/>
    </source>
</evidence>
<dbReference type="Pfam" id="PF00625">
    <property type="entry name" value="Guanylate_kin"/>
    <property type="match status" value="1"/>
</dbReference>
<name>A0A7R9A2R6_9CRUS</name>
<reference evidence="5" key="1">
    <citation type="submission" date="2020-11" db="EMBL/GenBank/DDBJ databases">
        <authorList>
            <person name="Tran Van P."/>
        </authorList>
    </citation>
    <scope>NUCLEOTIDE SEQUENCE</scope>
</reference>
<feature type="region of interest" description="Disordered" evidence="2">
    <location>
        <begin position="227"/>
        <end position="279"/>
    </location>
</feature>
<dbReference type="CDD" id="cd06728">
    <property type="entry name" value="PDZ2_ZO1-like_ds"/>
    <property type="match status" value="1"/>
</dbReference>
<feature type="region of interest" description="Disordered" evidence="2">
    <location>
        <begin position="447"/>
        <end position="466"/>
    </location>
</feature>
<dbReference type="FunFam" id="2.30.42.10:FF:000029">
    <property type="entry name" value="tight junction protein ZO-1 isoform X1"/>
    <property type="match status" value="1"/>
</dbReference>
<accession>A0A7R9A2R6</accession>
<evidence type="ECO:0000256" key="1">
    <source>
        <dbReference type="ARBA" id="ARBA00022443"/>
    </source>
</evidence>
<dbReference type="SUPFAM" id="SSF50156">
    <property type="entry name" value="PDZ domain-like"/>
    <property type="match status" value="3"/>
</dbReference>
<evidence type="ECO:0000259" key="3">
    <source>
        <dbReference type="PROSITE" id="PS50052"/>
    </source>
</evidence>
<dbReference type="OrthoDB" id="418634at2759"/>
<feature type="compositionally biased region" description="Basic and acidic residues" evidence="2">
    <location>
        <begin position="1040"/>
        <end position="1054"/>
    </location>
</feature>
<dbReference type="CDD" id="cd11859">
    <property type="entry name" value="SH3_ZO"/>
    <property type="match status" value="1"/>
</dbReference>
<feature type="compositionally biased region" description="Polar residues" evidence="2">
    <location>
        <begin position="779"/>
        <end position="788"/>
    </location>
</feature>
<dbReference type="AlphaFoldDB" id="A0A7R9A2R6"/>
<protein>
    <recommendedName>
        <fullName evidence="7">Tight junction protein ZO-1</fullName>
    </recommendedName>
</protein>
<keyword evidence="1" id="KW-0728">SH3 domain</keyword>
<evidence type="ECO:0000256" key="2">
    <source>
        <dbReference type="SAM" id="MobiDB-lite"/>
    </source>
</evidence>
<dbReference type="InterPro" id="IPR036034">
    <property type="entry name" value="PDZ_sf"/>
</dbReference>
<feature type="domain" description="PDZ" evidence="4">
    <location>
        <begin position="311"/>
        <end position="370"/>
    </location>
</feature>
<feature type="compositionally biased region" description="Low complexity" evidence="2">
    <location>
        <begin position="839"/>
        <end position="856"/>
    </location>
</feature>
<feature type="compositionally biased region" description="Basic and acidic residues" evidence="2">
    <location>
        <begin position="450"/>
        <end position="461"/>
    </location>
</feature>
<dbReference type="InterPro" id="IPR036028">
    <property type="entry name" value="SH3-like_dom_sf"/>
</dbReference>
<dbReference type="GO" id="GO:0005886">
    <property type="term" value="C:plasma membrane"/>
    <property type="evidence" value="ECO:0007669"/>
    <property type="project" value="TreeGrafter"/>
</dbReference>
<dbReference type="Gene3D" id="3.40.50.300">
    <property type="entry name" value="P-loop containing nucleotide triphosphate hydrolases"/>
    <property type="match status" value="1"/>
</dbReference>
<evidence type="ECO:0000259" key="4">
    <source>
        <dbReference type="PROSITE" id="PS50106"/>
    </source>
</evidence>
<dbReference type="SMART" id="SM00228">
    <property type="entry name" value="PDZ"/>
    <property type="match status" value="3"/>
</dbReference>
<sequence length="1069" mass="119263">MPMGGERVVWEFHNVTLERIPGYGFGIAVSGGRDNPHFTNGDPSIAISDVLKAGPAEGKLQINDRVLSANGVSLENVDYSTAVQVLRESGPTLHLVVKRRVILNSSPDSQLLKVTLSKNKKKEDFGIILGCKIYVKEITSRSLAEKEGALQEGDTILKINSCSTENMSLKEARKLVEGSREKLHLTVKRQQGLTAGSPSPPHLSCGEQSKNSWSRSNFIDITEARPSYTSQNLYVQPPTRGESHRPPPPLPPPPTYPERGLDISPPPPPRPPLPVPENDYYNSRRELYTEDSKLHQIDSPLPDPRFVSFHKEGSVGIRLTGGNETGIFITAVQPGSPAHLQGLQPGDKILKANQIDLIVQYRKAEYEDIVARQRGDSFYIKTHFNHEQPQKGEMTFRRGDIFHVIDTLHNGVVGAWQVFRIGRNNQETQGGVIPNRERAEELATAQYNASKKEQEQGDRTGRGSFFRRKRIHRRAKSLSRDHWDDVVFSDCTSKFPAYERVSLRHPGFMRPIVLFGPMSDVARETLLKDAPDKFASPHQESTSEDGRKRTCGIIRLSAIQDIMDCGKHSVLDVTPSAVDRLNYAHFYPVVIFLRPDSKNNIKELRAKFSLNGYKLGQRSSRKQLEEAEKLERHWCHLFTGTVSLNQESWFGKIREMIERQQTQPIWMSERKLEENVGEDFLFPMASRLSYASSPESDLESSTLPSLHPSTNKGGFEKGLGQDGNSPRSLHRASSDPSIAPNPLDSSHPPPPYSSPDQGYEISPGGKRSSQGGDSKYGFSPSTMVQSNHPAPNSSDSPPYPNPYVHVHPKERVVGVPPPSIDRGNKPKRNHMSARERLFPSHPSGLPPSRLGPSPLLTHSPVLSRSPPAHKHPPSCEEAPGPLYGSYFKYDDTDDMRSGSGIPGGQVPSLHALPPSVQPIKTSTIERSKCDSPRKIRAPDYKPIPPPKGISTGYKPIPPPKPKNYRPLLTKVDDYWPQDEDIHRSKRGFSTHIQDEDTNGFDSGHGSSLDRNCDSLGRNRNGYRKPSTGYYLNVVPPKEPAPLDHRENRGSAFELYKKPLESRYSEYSAR</sequence>
<dbReference type="EMBL" id="CAJPEV010000097">
    <property type="protein sequence ID" value="CAG0880498.1"/>
    <property type="molecule type" value="Genomic_DNA"/>
</dbReference>
<dbReference type="InterPro" id="IPR001478">
    <property type="entry name" value="PDZ"/>
</dbReference>
<dbReference type="SUPFAM" id="SSF52540">
    <property type="entry name" value="P-loop containing nucleoside triphosphate hydrolases"/>
    <property type="match status" value="1"/>
</dbReference>
<evidence type="ECO:0000313" key="5">
    <source>
        <dbReference type="EMBL" id="CAD7241103.1"/>
    </source>
</evidence>
<keyword evidence="6" id="KW-1185">Reference proteome</keyword>
<dbReference type="GO" id="GO:0150105">
    <property type="term" value="P:protein localization to cell-cell junction"/>
    <property type="evidence" value="ECO:0007669"/>
    <property type="project" value="TreeGrafter"/>
</dbReference>
<proteinExistence type="predicted"/>
<feature type="compositionally biased region" description="Pro residues" evidence="2">
    <location>
        <begin position="246"/>
        <end position="256"/>
    </location>
</feature>
<feature type="domain" description="PDZ" evidence="4">
    <location>
        <begin position="14"/>
        <end position="101"/>
    </location>
</feature>
<evidence type="ECO:0008006" key="7">
    <source>
        <dbReference type="Google" id="ProtNLM"/>
    </source>
</evidence>
<feature type="compositionally biased region" description="Polar residues" evidence="2">
    <location>
        <begin position="693"/>
        <end position="712"/>
    </location>
</feature>
<dbReference type="EMBL" id="LR899614">
    <property type="protein sequence ID" value="CAD7241103.1"/>
    <property type="molecule type" value="Genomic_DNA"/>
</dbReference>
<dbReference type="InterPro" id="IPR027417">
    <property type="entry name" value="P-loop_NTPase"/>
</dbReference>
<dbReference type="PROSITE" id="PS50106">
    <property type="entry name" value="PDZ"/>
    <property type="match status" value="3"/>
</dbReference>
<dbReference type="InterPro" id="IPR008144">
    <property type="entry name" value="Guanylate_kin-like_dom"/>
</dbReference>
<feature type="region of interest" description="Disordered" evidence="2">
    <location>
        <begin position="985"/>
        <end position="1054"/>
    </location>
</feature>
<dbReference type="Pfam" id="PF00595">
    <property type="entry name" value="PDZ"/>
    <property type="match status" value="3"/>
</dbReference>
<feature type="domain" description="PDZ" evidence="4">
    <location>
        <begin position="113"/>
        <end position="191"/>
    </location>
</feature>
<dbReference type="Pfam" id="PF07653">
    <property type="entry name" value="SH3_2"/>
    <property type="match status" value="1"/>
</dbReference>
<dbReference type="GO" id="GO:0005923">
    <property type="term" value="C:bicellular tight junction"/>
    <property type="evidence" value="ECO:0007669"/>
    <property type="project" value="TreeGrafter"/>
</dbReference>
<dbReference type="GO" id="GO:0098609">
    <property type="term" value="P:cell-cell adhesion"/>
    <property type="evidence" value="ECO:0007669"/>
    <property type="project" value="TreeGrafter"/>
</dbReference>
<dbReference type="GO" id="GO:0050839">
    <property type="term" value="F:cell adhesion molecule binding"/>
    <property type="evidence" value="ECO:0007669"/>
    <property type="project" value="TreeGrafter"/>
</dbReference>